<dbReference type="STRING" id="684364.F4NTJ1"/>
<accession>F4NTJ1</accession>
<dbReference type="PANTHER" id="PTHR23048">
    <property type="entry name" value="MYOSIN LIGHT CHAIN 1, 3"/>
    <property type="match status" value="1"/>
</dbReference>
<dbReference type="GO" id="GO:0005509">
    <property type="term" value="F:calcium ion binding"/>
    <property type="evidence" value="ECO:0007669"/>
    <property type="project" value="InterPro"/>
</dbReference>
<dbReference type="AlphaFoldDB" id="F4NTJ1"/>
<dbReference type="CDD" id="cd00051">
    <property type="entry name" value="EFh"/>
    <property type="match status" value="1"/>
</dbReference>
<evidence type="ECO:0000256" key="1">
    <source>
        <dbReference type="ARBA" id="ARBA00022737"/>
    </source>
</evidence>
<dbReference type="EMBL" id="GL882879">
    <property type="protein sequence ID" value="EGF83515.1"/>
    <property type="molecule type" value="Genomic_DNA"/>
</dbReference>
<evidence type="ECO:0000259" key="3">
    <source>
        <dbReference type="PROSITE" id="PS50222"/>
    </source>
</evidence>
<dbReference type="PROSITE" id="PS00018">
    <property type="entry name" value="EF_HAND_1"/>
    <property type="match status" value="2"/>
</dbReference>
<dbReference type="OrthoDB" id="26525at2759"/>
<dbReference type="SUPFAM" id="SSF47473">
    <property type="entry name" value="EF-hand"/>
    <property type="match status" value="1"/>
</dbReference>
<evidence type="ECO:0000313" key="5">
    <source>
        <dbReference type="Proteomes" id="UP000007241"/>
    </source>
</evidence>
<dbReference type="Pfam" id="PF00036">
    <property type="entry name" value="EF-hand_1"/>
    <property type="match status" value="1"/>
</dbReference>
<dbReference type="PROSITE" id="PS50222">
    <property type="entry name" value="EF_HAND_2"/>
    <property type="match status" value="3"/>
</dbReference>
<feature type="domain" description="EF-hand" evidence="3">
    <location>
        <begin position="102"/>
        <end position="137"/>
    </location>
</feature>
<proteinExistence type="predicted"/>
<dbReference type="GeneID" id="18241712"/>
<name>F4NTJ1_BATDJ</name>
<dbReference type="InterPro" id="IPR018247">
    <property type="entry name" value="EF_Hand_1_Ca_BS"/>
</dbReference>
<reference evidence="4 5" key="1">
    <citation type="submission" date="2009-12" db="EMBL/GenBank/DDBJ databases">
        <title>The draft genome of Batrachochytrium dendrobatidis.</title>
        <authorList>
            <consortium name="US DOE Joint Genome Institute (JGI-PGF)"/>
            <person name="Kuo A."/>
            <person name="Salamov A."/>
            <person name="Schmutz J."/>
            <person name="Lucas S."/>
            <person name="Pitluck S."/>
            <person name="Rosenblum E."/>
            <person name="Stajich J."/>
            <person name="Eisen M."/>
            <person name="Grigoriev I.V."/>
        </authorList>
    </citation>
    <scope>NUCLEOTIDE SEQUENCE [LARGE SCALE GENOMIC DNA]</scope>
    <source>
        <strain evidence="5">JAM81 / FGSC 10211</strain>
    </source>
</reference>
<dbReference type="InterPro" id="IPR011992">
    <property type="entry name" value="EF-hand-dom_pair"/>
</dbReference>
<keyword evidence="2" id="KW-0106">Calcium</keyword>
<gene>
    <name evidence="4" type="ORF">BATDEDRAFT_8150</name>
</gene>
<organism evidence="4 5">
    <name type="scientific">Batrachochytrium dendrobatidis (strain JAM81 / FGSC 10211)</name>
    <name type="common">Frog chytrid fungus</name>
    <dbReference type="NCBI Taxonomy" id="684364"/>
    <lineage>
        <taxon>Eukaryota</taxon>
        <taxon>Fungi</taxon>
        <taxon>Fungi incertae sedis</taxon>
        <taxon>Chytridiomycota</taxon>
        <taxon>Chytridiomycota incertae sedis</taxon>
        <taxon>Chytridiomycetes</taxon>
        <taxon>Rhizophydiales</taxon>
        <taxon>Rhizophydiales incertae sedis</taxon>
        <taxon>Batrachochytrium</taxon>
    </lineage>
</organism>
<dbReference type="FunFam" id="1.10.238.10:FF:000001">
    <property type="entry name" value="Calmodulin 1"/>
    <property type="match status" value="1"/>
</dbReference>
<feature type="domain" description="EF-hand" evidence="3">
    <location>
        <begin position="24"/>
        <end position="59"/>
    </location>
</feature>
<dbReference type="OMA" id="FSKQTYP"/>
<evidence type="ECO:0000256" key="2">
    <source>
        <dbReference type="ARBA" id="ARBA00022837"/>
    </source>
</evidence>
<dbReference type="PANTHER" id="PTHR23048:SF59">
    <property type="entry name" value="EF-HAND SUPERFAMILY PROTEIN"/>
    <property type="match status" value="1"/>
</dbReference>
<dbReference type="SMART" id="SM00054">
    <property type="entry name" value="EFh"/>
    <property type="match status" value="3"/>
</dbReference>
<dbReference type="HOGENOM" id="CLU_061288_18_2_1"/>
<evidence type="ECO:0000313" key="4">
    <source>
        <dbReference type="EMBL" id="EGF83515.1"/>
    </source>
</evidence>
<dbReference type="Pfam" id="PF13499">
    <property type="entry name" value="EF-hand_7"/>
    <property type="match status" value="1"/>
</dbReference>
<sequence length="181" mass="20258">MAHTTQYKPTVSNKADLSNPIAIAKWKELEEIFHVFDTDGSGTIEPAEMRILMWTLGLESEIVNLDSMIANQLSVSREKAAKVSLSLHQFIDLMTQQMKPQDTPENFINAFRLFDPEGKGQIGVKELRQASRDINEPMTDEDILLIVNRLDKDGDGEIGIEDWMVAMANGHGLLSKSSDVK</sequence>
<protein>
    <recommendedName>
        <fullName evidence="3">EF-hand domain-containing protein</fullName>
    </recommendedName>
</protein>
<dbReference type="InterPro" id="IPR002048">
    <property type="entry name" value="EF_hand_dom"/>
</dbReference>
<dbReference type="Gene3D" id="1.10.238.10">
    <property type="entry name" value="EF-hand"/>
    <property type="match status" value="2"/>
</dbReference>
<dbReference type="Proteomes" id="UP000007241">
    <property type="component" value="Unassembled WGS sequence"/>
</dbReference>
<dbReference type="InterPro" id="IPR050230">
    <property type="entry name" value="CALM/Myosin/TropC-like"/>
</dbReference>
<dbReference type="InParanoid" id="F4NTJ1"/>
<dbReference type="RefSeq" id="XP_006674973.1">
    <property type="nucleotide sequence ID" value="XM_006674910.1"/>
</dbReference>
<keyword evidence="1" id="KW-0677">Repeat</keyword>
<keyword evidence="5" id="KW-1185">Reference proteome</keyword>
<feature type="domain" description="EF-hand" evidence="3">
    <location>
        <begin position="138"/>
        <end position="173"/>
    </location>
</feature>